<dbReference type="AlphaFoldDB" id="A0A9D4JP99"/>
<reference evidence="1" key="1">
    <citation type="journal article" date="2019" name="bioRxiv">
        <title>The Genome of the Zebra Mussel, Dreissena polymorpha: A Resource for Invasive Species Research.</title>
        <authorList>
            <person name="McCartney M.A."/>
            <person name="Auch B."/>
            <person name="Kono T."/>
            <person name="Mallez S."/>
            <person name="Zhang Y."/>
            <person name="Obille A."/>
            <person name="Becker A."/>
            <person name="Abrahante J.E."/>
            <person name="Garbe J."/>
            <person name="Badalamenti J.P."/>
            <person name="Herman A."/>
            <person name="Mangelson H."/>
            <person name="Liachko I."/>
            <person name="Sullivan S."/>
            <person name="Sone E.D."/>
            <person name="Koren S."/>
            <person name="Silverstein K.A.T."/>
            <person name="Beckman K.B."/>
            <person name="Gohl D.M."/>
        </authorList>
    </citation>
    <scope>NUCLEOTIDE SEQUENCE</scope>
    <source>
        <strain evidence="1">Duluth1</strain>
        <tissue evidence="1">Whole animal</tissue>
    </source>
</reference>
<gene>
    <name evidence="1" type="ORF">DPMN_121253</name>
</gene>
<dbReference type="Proteomes" id="UP000828390">
    <property type="component" value="Unassembled WGS sequence"/>
</dbReference>
<name>A0A9D4JP99_DREPO</name>
<evidence type="ECO:0000313" key="2">
    <source>
        <dbReference type="Proteomes" id="UP000828390"/>
    </source>
</evidence>
<organism evidence="1 2">
    <name type="scientific">Dreissena polymorpha</name>
    <name type="common">Zebra mussel</name>
    <name type="synonym">Mytilus polymorpha</name>
    <dbReference type="NCBI Taxonomy" id="45954"/>
    <lineage>
        <taxon>Eukaryota</taxon>
        <taxon>Metazoa</taxon>
        <taxon>Spiralia</taxon>
        <taxon>Lophotrochozoa</taxon>
        <taxon>Mollusca</taxon>
        <taxon>Bivalvia</taxon>
        <taxon>Autobranchia</taxon>
        <taxon>Heteroconchia</taxon>
        <taxon>Euheterodonta</taxon>
        <taxon>Imparidentia</taxon>
        <taxon>Neoheterodontei</taxon>
        <taxon>Myida</taxon>
        <taxon>Dreissenoidea</taxon>
        <taxon>Dreissenidae</taxon>
        <taxon>Dreissena</taxon>
    </lineage>
</organism>
<proteinExistence type="predicted"/>
<reference evidence="1" key="2">
    <citation type="submission" date="2020-11" db="EMBL/GenBank/DDBJ databases">
        <authorList>
            <person name="McCartney M.A."/>
            <person name="Auch B."/>
            <person name="Kono T."/>
            <person name="Mallez S."/>
            <person name="Becker A."/>
            <person name="Gohl D.M."/>
            <person name="Silverstein K.A.T."/>
            <person name="Koren S."/>
            <person name="Bechman K.B."/>
            <person name="Herman A."/>
            <person name="Abrahante J.E."/>
            <person name="Garbe J."/>
        </authorList>
    </citation>
    <scope>NUCLEOTIDE SEQUENCE</scope>
    <source>
        <strain evidence="1">Duluth1</strain>
        <tissue evidence="1">Whole animal</tissue>
    </source>
</reference>
<sequence>MSAHAYNHARGIPPVPHIPMVPGMYSVQRRNNISPASTSSYLNPAVPFSHQDVDLALYEYTKTAPEDNTKNASTGIKSGDLSYGKIICIPNQNFPNLTSPVLHNFYG</sequence>
<accession>A0A9D4JP99</accession>
<keyword evidence="2" id="KW-1185">Reference proteome</keyword>
<protein>
    <submittedName>
        <fullName evidence="1">Uncharacterized protein</fullName>
    </submittedName>
</protein>
<comment type="caution">
    <text evidence="1">The sequence shown here is derived from an EMBL/GenBank/DDBJ whole genome shotgun (WGS) entry which is preliminary data.</text>
</comment>
<dbReference type="EMBL" id="JAIWYP010000005">
    <property type="protein sequence ID" value="KAH3819515.1"/>
    <property type="molecule type" value="Genomic_DNA"/>
</dbReference>
<evidence type="ECO:0000313" key="1">
    <source>
        <dbReference type="EMBL" id="KAH3819515.1"/>
    </source>
</evidence>